<name>A0A0S2DFW6_LYSEN</name>
<evidence type="ECO:0000313" key="2">
    <source>
        <dbReference type="Proteomes" id="UP000061569"/>
    </source>
</evidence>
<reference evidence="1 2" key="1">
    <citation type="submission" date="2015-11" db="EMBL/GenBank/DDBJ databases">
        <title>Genome sequences of Lysobacter enzymogenes strain C3 and Lysobacter antibioticus ATCC 29479.</title>
        <authorList>
            <person name="Kobayashi D.Y."/>
        </authorList>
    </citation>
    <scope>NUCLEOTIDE SEQUENCE [LARGE SCALE GENOMIC DNA]</scope>
    <source>
        <strain evidence="1 2">C3</strain>
    </source>
</reference>
<dbReference type="KEGG" id="lez:GLE_1815"/>
<dbReference type="PATRIC" id="fig|69.6.peg.1786"/>
<dbReference type="AlphaFoldDB" id="A0A0S2DFW6"/>
<organism evidence="1 2">
    <name type="scientific">Lysobacter enzymogenes</name>
    <dbReference type="NCBI Taxonomy" id="69"/>
    <lineage>
        <taxon>Bacteria</taxon>
        <taxon>Pseudomonadati</taxon>
        <taxon>Pseudomonadota</taxon>
        <taxon>Gammaproteobacteria</taxon>
        <taxon>Lysobacterales</taxon>
        <taxon>Lysobacteraceae</taxon>
        <taxon>Lysobacter</taxon>
    </lineage>
</organism>
<accession>A0A0S2DFW6</accession>
<sequence>MLLRLFLPLSFPGKKSDGKMDSGFRRNDGFEGARFRGGAAELRG</sequence>
<dbReference type="Proteomes" id="UP000061569">
    <property type="component" value="Chromosome"/>
</dbReference>
<proteinExistence type="predicted"/>
<dbReference type="STRING" id="69.GLE_1815"/>
<dbReference type="EMBL" id="CP013140">
    <property type="protein sequence ID" value="ALN57167.1"/>
    <property type="molecule type" value="Genomic_DNA"/>
</dbReference>
<evidence type="ECO:0000313" key="1">
    <source>
        <dbReference type="EMBL" id="ALN57167.1"/>
    </source>
</evidence>
<protein>
    <submittedName>
        <fullName evidence="1">Uncharacterized protein</fullName>
    </submittedName>
</protein>
<gene>
    <name evidence="1" type="ORF">GLE_1815</name>
</gene>